<dbReference type="SUPFAM" id="SSF103190">
    <property type="entry name" value="Sensory domain-like"/>
    <property type="match status" value="1"/>
</dbReference>
<dbReference type="SMART" id="SM00052">
    <property type="entry name" value="EAL"/>
    <property type="match status" value="1"/>
</dbReference>
<organism evidence="2 3">
    <name type="scientific">Paenibacillus filicis</name>
    <dbReference type="NCBI Taxonomy" id="669464"/>
    <lineage>
        <taxon>Bacteria</taxon>
        <taxon>Bacillati</taxon>
        <taxon>Bacillota</taxon>
        <taxon>Bacilli</taxon>
        <taxon>Bacillales</taxon>
        <taxon>Paenibacillaceae</taxon>
        <taxon>Paenibacillus</taxon>
    </lineage>
</organism>
<evidence type="ECO:0000313" key="2">
    <source>
        <dbReference type="EMBL" id="MEK8130693.1"/>
    </source>
</evidence>
<dbReference type="Proteomes" id="UP001469365">
    <property type="component" value="Unassembled WGS sequence"/>
</dbReference>
<dbReference type="Gene3D" id="3.30.450.20">
    <property type="entry name" value="PAS domain"/>
    <property type="match status" value="1"/>
</dbReference>
<dbReference type="PANTHER" id="PTHR33121:SF82">
    <property type="entry name" value="SIGNAL TRANSDUCTION PROTEIN CONTAINING A EAL DOMAIN"/>
    <property type="match status" value="1"/>
</dbReference>
<dbReference type="InterPro" id="IPR035919">
    <property type="entry name" value="EAL_sf"/>
</dbReference>
<dbReference type="InterPro" id="IPR018842">
    <property type="entry name" value="YkuI_C"/>
</dbReference>
<evidence type="ECO:0000259" key="1">
    <source>
        <dbReference type="PROSITE" id="PS50883"/>
    </source>
</evidence>
<gene>
    <name evidence="2" type="ORF">WMW72_22555</name>
</gene>
<comment type="caution">
    <text evidence="2">The sequence shown here is derived from an EMBL/GenBank/DDBJ whole genome shotgun (WGS) entry which is preliminary data.</text>
</comment>
<proteinExistence type="predicted"/>
<reference evidence="2 3" key="1">
    <citation type="submission" date="2024-04" db="EMBL/GenBank/DDBJ databases">
        <title>draft genome sequnece of Paenibacillus filicis.</title>
        <authorList>
            <person name="Kim D.-U."/>
        </authorList>
    </citation>
    <scope>NUCLEOTIDE SEQUENCE [LARGE SCALE GENOMIC DNA]</scope>
    <source>
        <strain evidence="2 3">KACC14197</strain>
    </source>
</reference>
<dbReference type="InterPro" id="IPR050706">
    <property type="entry name" value="Cyclic-di-GMP_PDE-like"/>
</dbReference>
<dbReference type="PANTHER" id="PTHR33121">
    <property type="entry name" value="CYCLIC DI-GMP PHOSPHODIESTERASE PDEF"/>
    <property type="match status" value="1"/>
</dbReference>
<dbReference type="EMBL" id="JBBPCC010000016">
    <property type="protein sequence ID" value="MEK8130693.1"/>
    <property type="molecule type" value="Genomic_DNA"/>
</dbReference>
<keyword evidence="3" id="KW-1185">Reference proteome</keyword>
<accession>A0ABU9DSH4</accession>
<dbReference type="Gene3D" id="3.20.20.450">
    <property type="entry name" value="EAL domain"/>
    <property type="match status" value="1"/>
</dbReference>
<dbReference type="SUPFAM" id="SSF141868">
    <property type="entry name" value="EAL domain-like"/>
    <property type="match status" value="1"/>
</dbReference>
<dbReference type="RefSeq" id="WP_341417832.1">
    <property type="nucleotide sequence ID" value="NZ_JBBPCC010000016.1"/>
</dbReference>
<dbReference type="Pfam" id="PF10388">
    <property type="entry name" value="YkuI_C"/>
    <property type="match status" value="1"/>
</dbReference>
<protein>
    <submittedName>
        <fullName evidence="2">EAL domain-containing protein</fullName>
    </submittedName>
</protein>
<name>A0ABU9DSH4_9BACL</name>
<evidence type="ECO:0000313" key="3">
    <source>
        <dbReference type="Proteomes" id="UP001469365"/>
    </source>
</evidence>
<dbReference type="Pfam" id="PF00563">
    <property type="entry name" value="EAL"/>
    <property type="match status" value="1"/>
</dbReference>
<feature type="domain" description="EAL" evidence="1">
    <location>
        <begin position="1"/>
        <end position="253"/>
    </location>
</feature>
<dbReference type="PROSITE" id="PS50883">
    <property type="entry name" value="EAL"/>
    <property type="match status" value="1"/>
</dbReference>
<sequence length="399" mass="44775">MSHSEPSVWIPPATETFPYFQPILSLQTQRIIGYEALGRHVAGGSVRSLGPFFQQTGLSDGQLLRVDRTIRERAIAAMAQSGGEERLFLNLKPSWIYRKASRVSELPTLEMAQRQGLPASRIVVEITEEPFAGDLEELSKMIGLYREAGCTIAIDDIGSGHSNYDRIASLQPHILKIDLKLMKKGVVHEGYHALLNSYSILASQMGASLLVEGVETKEDLYYALKVGARYVQGFLFSPAKAGLQSPDAYERLLRESIALFTRSELERHRGLYAATDGLRALLREKPGFDTAGDADELLQTLAGHVGNNVVRMYICREEGFQISSNYTRAADGTWSRDTTYEGSNWIWRPYFIPTVLRMKHGRQGCLSEPYTDLETSRQVHTYSEPLGDTHYVFFDLEIE</sequence>
<dbReference type="CDD" id="cd01948">
    <property type="entry name" value="EAL"/>
    <property type="match status" value="1"/>
</dbReference>
<dbReference type="InterPro" id="IPR029151">
    <property type="entry name" value="Sensor-like_sf"/>
</dbReference>
<dbReference type="InterPro" id="IPR001633">
    <property type="entry name" value="EAL_dom"/>
</dbReference>